<feature type="non-terminal residue" evidence="2">
    <location>
        <position position="1"/>
    </location>
</feature>
<feature type="region of interest" description="Disordered" evidence="1">
    <location>
        <begin position="100"/>
        <end position="135"/>
    </location>
</feature>
<feature type="non-terminal residue" evidence="2">
    <location>
        <position position="191"/>
    </location>
</feature>
<accession>A0A813J6G1</accession>
<dbReference type="Proteomes" id="UP000626109">
    <property type="component" value="Unassembled WGS sequence"/>
</dbReference>
<sequence length="191" mass="19727">YILEQPLCPAVSGSDVSSLPPEELEVLARAVARLTADPKLLQREDLAFVRAWASRLAMQPEPAAASVASSSSSSGSPRVSLAQRAAAAAAAAKPWLQGPEWKAAWSSPSQPSDIPTLPGPSAPRPGGSVSPPPAASAPGVPIYYPPELRGPATGSELPDGLKVFIATPAYGGQVTVDYMTSVIHLVTQLKE</sequence>
<name>A0A813J6G1_POLGL</name>
<evidence type="ECO:0000256" key="1">
    <source>
        <dbReference type="SAM" id="MobiDB-lite"/>
    </source>
</evidence>
<organism evidence="2 3">
    <name type="scientific">Polarella glacialis</name>
    <name type="common">Dinoflagellate</name>
    <dbReference type="NCBI Taxonomy" id="89957"/>
    <lineage>
        <taxon>Eukaryota</taxon>
        <taxon>Sar</taxon>
        <taxon>Alveolata</taxon>
        <taxon>Dinophyceae</taxon>
        <taxon>Suessiales</taxon>
        <taxon>Suessiaceae</taxon>
        <taxon>Polarella</taxon>
    </lineage>
</organism>
<dbReference type="AlphaFoldDB" id="A0A813J6G1"/>
<gene>
    <name evidence="2" type="ORF">PGLA2088_LOCUS16512</name>
</gene>
<evidence type="ECO:0000313" key="2">
    <source>
        <dbReference type="EMBL" id="CAE8667260.1"/>
    </source>
</evidence>
<reference evidence="2" key="1">
    <citation type="submission" date="2021-02" db="EMBL/GenBank/DDBJ databases">
        <authorList>
            <person name="Dougan E. K."/>
            <person name="Rhodes N."/>
            <person name="Thang M."/>
            <person name="Chan C."/>
        </authorList>
    </citation>
    <scope>NUCLEOTIDE SEQUENCE</scope>
</reference>
<evidence type="ECO:0000313" key="3">
    <source>
        <dbReference type="Proteomes" id="UP000626109"/>
    </source>
</evidence>
<proteinExistence type="predicted"/>
<comment type="caution">
    <text evidence="2">The sequence shown here is derived from an EMBL/GenBank/DDBJ whole genome shotgun (WGS) entry which is preliminary data.</text>
</comment>
<protein>
    <submittedName>
        <fullName evidence="2">Uncharacterized protein</fullName>
    </submittedName>
</protein>
<dbReference type="EMBL" id="CAJNNW010020960">
    <property type="protein sequence ID" value="CAE8667260.1"/>
    <property type="molecule type" value="Genomic_DNA"/>
</dbReference>